<feature type="transmembrane region" description="Helical" evidence="1">
    <location>
        <begin position="6"/>
        <end position="26"/>
    </location>
</feature>
<proteinExistence type="predicted"/>
<dbReference type="AlphaFoldDB" id="A0A078GKA4"/>
<sequence>MDTFVIVIIIVCAGIVLPSLVLCCVLKHRKQRPIVSQSRDLEMSQTGSKDGGLVVLTRNVSTTATTVAAAVIIADSGGGGGCCCGCDDGGGGDGRGDGGGCGGCGGCGG</sequence>
<dbReference type="Proteomes" id="UP000028999">
    <property type="component" value="Unassembled WGS sequence"/>
</dbReference>
<keyword evidence="1" id="KW-1133">Transmembrane helix</keyword>
<evidence type="ECO:0000313" key="2">
    <source>
        <dbReference type="EMBL" id="CAF1712631.1"/>
    </source>
</evidence>
<dbReference type="EMBL" id="HG994367">
    <property type="protein sequence ID" value="CAF1712631.1"/>
    <property type="molecule type" value="Genomic_DNA"/>
</dbReference>
<organism evidence="3 4">
    <name type="scientific">Brassica napus</name>
    <name type="common">Rape</name>
    <dbReference type="NCBI Taxonomy" id="3708"/>
    <lineage>
        <taxon>Eukaryota</taxon>
        <taxon>Viridiplantae</taxon>
        <taxon>Streptophyta</taxon>
        <taxon>Embryophyta</taxon>
        <taxon>Tracheophyta</taxon>
        <taxon>Spermatophyta</taxon>
        <taxon>Magnoliopsida</taxon>
        <taxon>eudicotyledons</taxon>
        <taxon>Gunneridae</taxon>
        <taxon>Pentapetalae</taxon>
        <taxon>rosids</taxon>
        <taxon>malvids</taxon>
        <taxon>Brassicales</taxon>
        <taxon>Brassicaceae</taxon>
        <taxon>Brassiceae</taxon>
        <taxon>Brassica</taxon>
    </lineage>
</organism>
<keyword evidence="1" id="KW-0812">Transmembrane</keyword>
<reference evidence="3 4" key="1">
    <citation type="journal article" date="2014" name="Science">
        <title>Plant genetics. Early allopolyploid evolution in the post-Neolithic Brassica napus oilseed genome.</title>
        <authorList>
            <person name="Chalhoub B."/>
            <person name="Denoeud F."/>
            <person name="Liu S."/>
            <person name="Parkin I.A."/>
            <person name="Tang H."/>
            <person name="Wang X."/>
            <person name="Chiquet J."/>
            <person name="Belcram H."/>
            <person name="Tong C."/>
            <person name="Samans B."/>
            <person name="Correa M."/>
            <person name="Da Silva C."/>
            <person name="Just J."/>
            <person name="Falentin C."/>
            <person name="Koh C.S."/>
            <person name="Le Clainche I."/>
            <person name="Bernard M."/>
            <person name="Bento P."/>
            <person name="Noel B."/>
            <person name="Labadie K."/>
            <person name="Alberti A."/>
            <person name="Charles M."/>
            <person name="Arnaud D."/>
            <person name="Guo H."/>
            <person name="Daviaud C."/>
            <person name="Alamery S."/>
            <person name="Jabbari K."/>
            <person name="Zhao M."/>
            <person name="Edger P.P."/>
            <person name="Chelaifa H."/>
            <person name="Tack D."/>
            <person name="Lassalle G."/>
            <person name="Mestiri I."/>
            <person name="Schnel N."/>
            <person name="Le Paslier M.C."/>
            <person name="Fan G."/>
            <person name="Renault V."/>
            <person name="Bayer P.E."/>
            <person name="Golicz A.A."/>
            <person name="Manoli S."/>
            <person name="Lee T.H."/>
            <person name="Thi V.H."/>
            <person name="Chalabi S."/>
            <person name="Hu Q."/>
            <person name="Fan C."/>
            <person name="Tollenaere R."/>
            <person name="Lu Y."/>
            <person name="Battail C."/>
            <person name="Shen J."/>
            <person name="Sidebottom C.H."/>
            <person name="Wang X."/>
            <person name="Canaguier A."/>
            <person name="Chauveau A."/>
            <person name="Berard A."/>
            <person name="Deniot G."/>
            <person name="Guan M."/>
            <person name="Liu Z."/>
            <person name="Sun F."/>
            <person name="Lim Y.P."/>
            <person name="Lyons E."/>
            <person name="Town C.D."/>
            <person name="Bancroft I."/>
            <person name="Wang X."/>
            <person name="Meng J."/>
            <person name="Ma J."/>
            <person name="Pires J.C."/>
            <person name="King G.J."/>
            <person name="Brunel D."/>
            <person name="Delourme R."/>
            <person name="Renard M."/>
            <person name="Aury J.M."/>
            <person name="Adams K.L."/>
            <person name="Batley J."/>
            <person name="Snowdon R.J."/>
            <person name="Tost J."/>
            <person name="Edwards D."/>
            <person name="Zhou Y."/>
            <person name="Hua W."/>
            <person name="Sharpe A.G."/>
            <person name="Paterson A.H."/>
            <person name="Guan C."/>
            <person name="Wincker P."/>
        </authorList>
    </citation>
    <scope>NUCLEOTIDE SEQUENCE [LARGE SCALE GENOMIC DNA]</scope>
    <source>
        <strain evidence="4">cv. Darmor-bzh</strain>
    </source>
</reference>
<gene>
    <name evidence="3" type="primary">BnaC03g69810D</name>
    <name evidence="2" type="ORF">DARMORV10_C03P91680.1</name>
    <name evidence="3" type="ORF">GSBRNA2T00033037001</name>
</gene>
<protein>
    <submittedName>
        <fullName evidence="2">(rape) hypothetical protein</fullName>
    </submittedName>
    <submittedName>
        <fullName evidence="3">BnaC03g69810D protein</fullName>
    </submittedName>
</protein>
<dbReference type="STRING" id="3708.A0A078GKA4"/>
<keyword evidence="4" id="KW-1185">Reference proteome</keyword>
<dbReference type="OMA" id="CCCGCDD"/>
<dbReference type="Gramene" id="CDY25694">
    <property type="protein sequence ID" value="CDY25694"/>
    <property type="gene ID" value="GSBRNA2T00033037001"/>
</dbReference>
<evidence type="ECO:0000313" key="4">
    <source>
        <dbReference type="Proteomes" id="UP000028999"/>
    </source>
</evidence>
<evidence type="ECO:0000256" key="1">
    <source>
        <dbReference type="SAM" id="Phobius"/>
    </source>
</evidence>
<name>A0A078GKA4_BRANA</name>
<accession>A0A078GKA4</accession>
<dbReference type="Proteomes" id="UP001295469">
    <property type="component" value="Chromosome C03"/>
</dbReference>
<reference evidence="2" key="3">
    <citation type="submission" date="2021-01" db="EMBL/GenBank/DDBJ databases">
        <authorList>
            <consortium name="Genoscope - CEA"/>
            <person name="William W."/>
        </authorList>
    </citation>
    <scope>NUCLEOTIDE SEQUENCE</scope>
</reference>
<evidence type="ECO:0000313" key="3">
    <source>
        <dbReference type="EMBL" id="CDY25694.1"/>
    </source>
</evidence>
<dbReference type="PaxDb" id="3708-A0A078GKA4"/>
<reference evidence="3" key="2">
    <citation type="submission" date="2014-06" db="EMBL/GenBank/DDBJ databases">
        <authorList>
            <person name="Genoscope - CEA"/>
        </authorList>
    </citation>
    <scope>NUCLEOTIDE SEQUENCE</scope>
</reference>
<dbReference type="EMBL" id="LK032179">
    <property type="protein sequence ID" value="CDY25694.1"/>
    <property type="molecule type" value="Genomic_DNA"/>
</dbReference>
<keyword evidence="1" id="KW-0472">Membrane</keyword>